<feature type="compositionally biased region" description="Basic and acidic residues" evidence="1">
    <location>
        <begin position="20"/>
        <end position="30"/>
    </location>
</feature>
<name>A0ABW6YET3_9ACTN</name>
<organism evidence="2 3">
    <name type="scientific">Streptomyces lateritius</name>
    <dbReference type="NCBI Taxonomy" id="67313"/>
    <lineage>
        <taxon>Bacteria</taxon>
        <taxon>Bacillati</taxon>
        <taxon>Actinomycetota</taxon>
        <taxon>Actinomycetes</taxon>
        <taxon>Kitasatosporales</taxon>
        <taxon>Streptomycetaceae</taxon>
        <taxon>Streptomyces</taxon>
    </lineage>
</organism>
<dbReference type="EMBL" id="JBIBSM010000010">
    <property type="protein sequence ID" value="MFF8278354.1"/>
    <property type="molecule type" value="Genomic_DNA"/>
</dbReference>
<protein>
    <submittedName>
        <fullName evidence="2">Uncharacterized protein</fullName>
    </submittedName>
</protein>
<proteinExistence type="predicted"/>
<accession>A0ABW6YET3</accession>
<feature type="compositionally biased region" description="Basic and acidic residues" evidence="1">
    <location>
        <begin position="78"/>
        <end position="88"/>
    </location>
</feature>
<gene>
    <name evidence="2" type="ORF">ACF05T_19955</name>
</gene>
<sequence>MVINTPEEAREIEKAEIEKVENGAEAERGPGWEQAAGVRGGKGALDEEALRQRIVAARRALDDVESEFSSLSPPRLRAHGEGSWEEKGGASVPRAPAARGGRP</sequence>
<comment type="caution">
    <text evidence="2">The sequence shown here is derived from an EMBL/GenBank/DDBJ whole genome shotgun (WGS) entry which is preliminary data.</text>
</comment>
<keyword evidence="3" id="KW-1185">Reference proteome</keyword>
<evidence type="ECO:0000313" key="2">
    <source>
        <dbReference type="EMBL" id="MFF8278354.1"/>
    </source>
</evidence>
<evidence type="ECO:0000313" key="3">
    <source>
        <dbReference type="Proteomes" id="UP001603013"/>
    </source>
</evidence>
<dbReference type="Proteomes" id="UP001603013">
    <property type="component" value="Unassembled WGS sequence"/>
</dbReference>
<dbReference type="RefSeq" id="WP_391935505.1">
    <property type="nucleotide sequence ID" value="NZ_JBIBSM010000010.1"/>
</dbReference>
<feature type="region of interest" description="Disordered" evidence="1">
    <location>
        <begin position="20"/>
        <end position="43"/>
    </location>
</feature>
<evidence type="ECO:0000256" key="1">
    <source>
        <dbReference type="SAM" id="MobiDB-lite"/>
    </source>
</evidence>
<reference evidence="2 3" key="1">
    <citation type="submission" date="2024-10" db="EMBL/GenBank/DDBJ databases">
        <title>The Natural Products Discovery Center: Release of the First 8490 Sequenced Strains for Exploring Actinobacteria Biosynthetic Diversity.</title>
        <authorList>
            <person name="Kalkreuter E."/>
            <person name="Kautsar S.A."/>
            <person name="Yang D."/>
            <person name="Bader C.D."/>
            <person name="Teijaro C.N."/>
            <person name="Fluegel L."/>
            <person name="Davis C.M."/>
            <person name="Simpson J.R."/>
            <person name="Lauterbach L."/>
            <person name="Steele A.D."/>
            <person name="Gui C."/>
            <person name="Meng S."/>
            <person name="Li G."/>
            <person name="Viehrig K."/>
            <person name="Ye F."/>
            <person name="Su P."/>
            <person name="Kiefer A.F."/>
            <person name="Nichols A."/>
            <person name="Cepeda A.J."/>
            <person name="Yan W."/>
            <person name="Fan B."/>
            <person name="Jiang Y."/>
            <person name="Adhikari A."/>
            <person name="Zheng C.-J."/>
            <person name="Schuster L."/>
            <person name="Cowan T.M."/>
            <person name="Smanski M.J."/>
            <person name="Chevrette M.G."/>
            <person name="De Carvalho L.P.S."/>
            <person name="Shen B."/>
        </authorList>
    </citation>
    <scope>NUCLEOTIDE SEQUENCE [LARGE SCALE GENOMIC DNA]</scope>
    <source>
        <strain evidence="2 3">NPDC015755</strain>
    </source>
</reference>
<feature type="region of interest" description="Disordered" evidence="1">
    <location>
        <begin position="62"/>
        <end position="103"/>
    </location>
</feature>